<keyword evidence="1" id="KW-0963">Cytoplasm</keyword>
<dbReference type="PANTHER" id="PTHR43024:SF1">
    <property type="entry name" value="UDP-N-ACETYLMURAMOYL-TRIPEPTIDE--D-ALANYL-D-ALANINE LIGASE"/>
    <property type="match status" value="1"/>
</dbReference>
<evidence type="ECO:0000256" key="2">
    <source>
        <dbReference type="ARBA" id="ARBA00022598"/>
    </source>
</evidence>
<keyword evidence="8 10" id="KW-0131">Cell cycle</keyword>
<dbReference type="InterPro" id="IPR051046">
    <property type="entry name" value="MurCDEF_CellWall_CoF430Synth"/>
</dbReference>
<evidence type="ECO:0000313" key="13">
    <source>
        <dbReference type="EMBL" id="RCL73378.1"/>
    </source>
</evidence>
<comment type="subcellular location">
    <subcellularLocation>
        <location evidence="10">Cytoplasm</location>
    </subcellularLocation>
</comment>
<dbReference type="InterPro" id="IPR005863">
    <property type="entry name" value="UDP-N-AcMur_synth"/>
</dbReference>
<dbReference type="Gene3D" id="3.40.1190.10">
    <property type="entry name" value="Mur-like, catalytic domain"/>
    <property type="match status" value="1"/>
</dbReference>
<dbReference type="SUPFAM" id="SSF63418">
    <property type="entry name" value="MurE/MurF N-terminal domain"/>
    <property type="match status" value="1"/>
</dbReference>
<proteinExistence type="predicted"/>
<reference evidence="13 14" key="1">
    <citation type="journal article" date="2018" name="Microbiome">
        <title>Fine metagenomic profile of the Mediterranean stratified and mixed water columns revealed by assembly and recruitment.</title>
        <authorList>
            <person name="Haro-Moreno J.M."/>
            <person name="Lopez-Perez M."/>
            <person name="De La Torre J.R."/>
            <person name="Picazo A."/>
            <person name="Camacho A."/>
            <person name="Rodriguez-Valera F."/>
        </authorList>
    </citation>
    <scope>NUCLEOTIDE SEQUENCE [LARGE SCALE GENOMIC DNA]</scope>
    <source>
        <strain evidence="13">MED-G57</strain>
    </source>
</reference>
<dbReference type="AlphaFoldDB" id="A0A368DNG8"/>
<dbReference type="EC" id="6.3.2.10" evidence="10"/>
<dbReference type="InterPro" id="IPR036615">
    <property type="entry name" value="Mur_ligase_C_dom_sf"/>
</dbReference>
<comment type="caution">
    <text evidence="13">The sequence shown here is derived from an EMBL/GenBank/DDBJ whole genome shotgun (WGS) entry which is preliminary data.</text>
</comment>
<dbReference type="NCBIfam" id="TIGR01143">
    <property type="entry name" value="murF"/>
    <property type="match status" value="1"/>
</dbReference>
<feature type="domain" description="Mur ligase central" evidence="12">
    <location>
        <begin position="116"/>
        <end position="288"/>
    </location>
</feature>
<dbReference type="GO" id="GO:0008360">
    <property type="term" value="P:regulation of cell shape"/>
    <property type="evidence" value="ECO:0007669"/>
    <property type="project" value="UniProtKB-KW"/>
</dbReference>
<dbReference type="GO" id="GO:0051301">
    <property type="term" value="P:cell division"/>
    <property type="evidence" value="ECO:0007669"/>
    <property type="project" value="UniProtKB-KW"/>
</dbReference>
<evidence type="ECO:0000256" key="10">
    <source>
        <dbReference type="RuleBase" id="RU004136"/>
    </source>
</evidence>
<evidence type="ECO:0000256" key="4">
    <source>
        <dbReference type="ARBA" id="ARBA00022741"/>
    </source>
</evidence>
<dbReference type="GO" id="GO:0047480">
    <property type="term" value="F:UDP-N-acetylmuramoyl-tripeptide-D-alanyl-D-alanine ligase activity"/>
    <property type="evidence" value="ECO:0007669"/>
    <property type="project" value="UniProtKB-EC"/>
</dbReference>
<dbReference type="Gene3D" id="3.90.190.20">
    <property type="entry name" value="Mur ligase, C-terminal domain"/>
    <property type="match status" value="1"/>
</dbReference>
<evidence type="ECO:0000256" key="3">
    <source>
        <dbReference type="ARBA" id="ARBA00022618"/>
    </source>
</evidence>
<protein>
    <recommendedName>
        <fullName evidence="10">UDP-N-acetylmuramoyl-tripeptide--D-alanyl-D-alanine ligase</fullName>
        <ecNumber evidence="10">6.3.2.10</ecNumber>
    </recommendedName>
</protein>
<evidence type="ECO:0000256" key="5">
    <source>
        <dbReference type="ARBA" id="ARBA00022840"/>
    </source>
</evidence>
<keyword evidence="7 10" id="KW-0573">Peptidoglycan synthesis</keyword>
<comment type="pathway">
    <text evidence="10">Cell wall biogenesis; peptidoglycan biosynthesis.</text>
</comment>
<accession>A0A368DNG8</accession>
<keyword evidence="6 10" id="KW-0133">Cell shape</keyword>
<dbReference type="Proteomes" id="UP000253570">
    <property type="component" value="Unassembled WGS sequence"/>
</dbReference>
<evidence type="ECO:0000259" key="11">
    <source>
        <dbReference type="Pfam" id="PF02875"/>
    </source>
</evidence>
<evidence type="ECO:0000256" key="7">
    <source>
        <dbReference type="ARBA" id="ARBA00022984"/>
    </source>
</evidence>
<dbReference type="SUPFAM" id="SSF53623">
    <property type="entry name" value="MurD-like peptide ligases, catalytic domain"/>
    <property type="match status" value="1"/>
</dbReference>
<evidence type="ECO:0000256" key="6">
    <source>
        <dbReference type="ARBA" id="ARBA00022960"/>
    </source>
</evidence>
<dbReference type="SUPFAM" id="SSF53244">
    <property type="entry name" value="MurD-like peptide ligases, peptide-binding domain"/>
    <property type="match status" value="1"/>
</dbReference>
<keyword evidence="5" id="KW-0067">ATP-binding</keyword>
<dbReference type="GO" id="GO:0005524">
    <property type="term" value="F:ATP binding"/>
    <property type="evidence" value="ECO:0007669"/>
    <property type="project" value="UniProtKB-KW"/>
</dbReference>
<dbReference type="Pfam" id="PF02875">
    <property type="entry name" value="Mur_ligase_C"/>
    <property type="match status" value="1"/>
</dbReference>
<comment type="function">
    <text evidence="10">Involved in cell wall formation. Catalyzes the final step in the synthesis of UDP-N-acetylmuramoyl-pentapeptide, the precursor of murein.</text>
</comment>
<keyword evidence="3 10" id="KW-0132">Cell division</keyword>
<dbReference type="InterPro" id="IPR035911">
    <property type="entry name" value="MurE/MurF_N"/>
</dbReference>
<keyword evidence="9 10" id="KW-0961">Cell wall biogenesis/degradation</keyword>
<dbReference type="PANTHER" id="PTHR43024">
    <property type="entry name" value="UDP-N-ACETYLMURAMOYL-TRIPEPTIDE--D-ALANYL-D-ALANINE LIGASE"/>
    <property type="match status" value="1"/>
</dbReference>
<dbReference type="GO" id="GO:0005737">
    <property type="term" value="C:cytoplasm"/>
    <property type="evidence" value="ECO:0007669"/>
    <property type="project" value="UniProtKB-SubCell"/>
</dbReference>
<keyword evidence="4" id="KW-0547">Nucleotide-binding</keyword>
<dbReference type="UniPathway" id="UPA00219"/>
<dbReference type="InterPro" id="IPR004101">
    <property type="entry name" value="Mur_ligase_C"/>
</dbReference>
<keyword evidence="2 13" id="KW-0436">Ligase</keyword>
<name>A0A368DNG8_9PROT</name>
<dbReference type="EMBL" id="QOQD01000007">
    <property type="protein sequence ID" value="RCL73378.1"/>
    <property type="molecule type" value="Genomic_DNA"/>
</dbReference>
<evidence type="ECO:0000256" key="1">
    <source>
        <dbReference type="ARBA" id="ARBA00022490"/>
    </source>
</evidence>
<evidence type="ECO:0000256" key="9">
    <source>
        <dbReference type="ARBA" id="ARBA00023316"/>
    </source>
</evidence>
<evidence type="ECO:0000313" key="14">
    <source>
        <dbReference type="Proteomes" id="UP000253570"/>
    </source>
</evidence>
<dbReference type="GO" id="GO:0071555">
    <property type="term" value="P:cell wall organization"/>
    <property type="evidence" value="ECO:0007669"/>
    <property type="project" value="UniProtKB-KW"/>
</dbReference>
<gene>
    <name evidence="13" type="ORF">DBW71_03765</name>
</gene>
<sequence length="472" mass="52976">MEDNYRIKLDFTTSNLIKIISGKVNTKIIQNKCTLSLDSRSLMVGDIFLALKGNHTDGHSYLKQAFIKGASSAIISNMELFKKSEFPLIYVEDTYDALFKIAKYVSNRSIATRIAITGSMGKTTTKTYLADILSQYENTYSSPASFNNKWGVAIALAKVNRDTKYGIFEVGMNKVNEIGALSELINPDISIITNIGDAHIGNLGSRKAIAIEKSDIMMGMSEDSIAILPNDSEYLDLLRDRNNHRKIKFITFGKSPESDIQILPITKDKNYSILNFLIGGKTYKSKSKKSNSSIFENYMPILAVGNILGIAPNDILKRLEESEGPDGRWQDLDFGYNGGVIKLINDTYNASPESMTHAIKSVSEYRSNNVLRKIAIIGDMLELGKFTDEYHSRLVQVINDSEIDKVYFCGDILSSYFESINKDKQAQLFKSCNSIDIKEYFDIKNGDLFFFKGGNQIGLNKLVQDFINYLRL</sequence>
<dbReference type="InterPro" id="IPR013221">
    <property type="entry name" value="Mur_ligase_cen"/>
</dbReference>
<comment type="catalytic activity">
    <reaction evidence="10">
        <text>D-alanyl-D-alanine + UDP-N-acetyl-alpha-D-muramoyl-L-alanyl-gamma-D-glutamyl-meso-2,6-diaminopimelate + ATP = UDP-N-acetyl-alpha-D-muramoyl-L-alanyl-gamma-D-glutamyl-meso-2,6-diaminopimeloyl-D-alanyl-D-alanine + ADP + phosphate + H(+)</text>
        <dbReference type="Rhea" id="RHEA:28374"/>
        <dbReference type="ChEBI" id="CHEBI:15378"/>
        <dbReference type="ChEBI" id="CHEBI:30616"/>
        <dbReference type="ChEBI" id="CHEBI:43474"/>
        <dbReference type="ChEBI" id="CHEBI:57822"/>
        <dbReference type="ChEBI" id="CHEBI:61386"/>
        <dbReference type="ChEBI" id="CHEBI:83905"/>
        <dbReference type="ChEBI" id="CHEBI:456216"/>
        <dbReference type="EC" id="6.3.2.10"/>
    </reaction>
</comment>
<organism evidence="13 14">
    <name type="scientific">PS1 clade bacterium</name>
    <dbReference type="NCBI Taxonomy" id="2175152"/>
    <lineage>
        <taxon>Bacteria</taxon>
        <taxon>Pseudomonadati</taxon>
        <taxon>Pseudomonadota</taxon>
        <taxon>Alphaproteobacteria</taxon>
        <taxon>PS1 clade</taxon>
    </lineage>
</organism>
<dbReference type="GO" id="GO:0009252">
    <property type="term" value="P:peptidoglycan biosynthetic process"/>
    <property type="evidence" value="ECO:0007669"/>
    <property type="project" value="UniProtKB-UniPathway"/>
</dbReference>
<feature type="domain" description="Mur ligase C-terminal" evidence="11">
    <location>
        <begin position="341"/>
        <end position="412"/>
    </location>
</feature>
<dbReference type="Pfam" id="PF08245">
    <property type="entry name" value="Mur_ligase_M"/>
    <property type="match status" value="1"/>
</dbReference>
<dbReference type="GO" id="GO:0008766">
    <property type="term" value="F:UDP-N-acetylmuramoylalanyl-D-glutamyl-2,6-diaminopimelate-D-alanyl-D-alanine ligase activity"/>
    <property type="evidence" value="ECO:0007669"/>
    <property type="project" value="RHEA"/>
</dbReference>
<dbReference type="Gene3D" id="3.40.1390.10">
    <property type="entry name" value="MurE/MurF, N-terminal domain"/>
    <property type="match status" value="1"/>
</dbReference>
<evidence type="ECO:0000256" key="8">
    <source>
        <dbReference type="ARBA" id="ARBA00023306"/>
    </source>
</evidence>
<dbReference type="InterPro" id="IPR036565">
    <property type="entry name" value="Mur-like_cat_sf"/>
</dbReference>
<evidence type="ECO:0000259" key="12">
    <source>
        <dbReference type="Pfam" id="PF08245"/>
    </source>
</evidence>